<comment type="caution">
    <text evidence="1">The sequence shown here is derived from an EMBL/GenBank/DDBJ whole genome shotgun (WGS) entry which is preliminary data.</text>
</comment>
<gene>
    <name evidence="1" type="ORF">BHV80_12860</name>
</gene>
<sequence length="108" mass="12639">MNFPTFSYLSILEVNESILQCNNLYDGSGVHHETGAKYAFSVQRKKEDFTPVYWLRWQQAICLKYSFPREKEDFSQIGFRCLRIVPPTPLQGVCVILPLHTENDYDFV</sequence>
<dbReference type="EMBL" id="MNQV01000214">
    <property type="protein sequence ID" value="OKZ45293.1"/>
    <property type="molecule type" value="Genomic_DNA"/>
</dbReference>
<dbReference type="Proteomes" id="UP000186631">
    <property type="component" value="Unassembled WGS sequence"/>
</dbReference>
<name>A0A1Q6IWS2_PHOVU</name>
<dbReference type="AlphaFoldDB" id="A0A1Q6IWS2"/>
<protein>
    <submittedName>
        <fullName evidence="1">Uncharacterized protein</fullName>
    </submittedName>
</protein>
<accession>A0A1Q6IWS2</accession>
<reference evidence="1 2" key="1">
    <citation type="journal article" date="2016" name="Nat. Biotechnol.">
        <title>Measurement of bacterial replication rates in microbial communities.</title>
        <authorList>
            <person name="Brown C.T."/>
            <person name="Olm M.R."/>
            <person name="Thomas B.C."/>
            <person name="Banfield J.F."/>
        </authorList>
    </citation>
    <scope>NUCLEOTIDE SEQUENCE [LARGE SCALE GENOMIC DNA]</scope>
    <source>
        <strain evidence="1">42_262</strain>
    </source>
</reference>
<evidence type="ECO:0000313" key="1">
    <source>
        <dbReference type="EMBL" id="OKZ45293.1"/>
    </source>
</evidence>
<proteinExistence type="predicted"/>
<organism evidence="1 2">
    <name type="scientific">Phocaeicola vulgatus</name>
    <name type="common">Bacteroides vulgatus</name>
    <dbReference type="NCBI Taxonomy" id="821"/>
    <lineage>
        <taxon>Bacteria</taxon>
        <taxon>Pseudomonadati</taxon>
        <taxon>Bacteroidota</taxon>
        <taxon>Bacteroidia</taxon>
        <taxon>Bacteroidales</taxon>
        <taxon>Bacteroidaceae</taxon>
        <taxon>Phocaeicola</taxon>
    </lineage>
</organism>
<evidence type="ECO:0000313" key="2">
    <source>
        <dbReference type="Proteomes" id="UP000186631"/>
    </source>
</evidence>